<evidence type="ECO:0000313" key="8">
    <source>
        <dbReference type="Proteomes" id="UP001310594"/>
    </source>
</evidence>
<keyword evidence="3" id="KW-0285">Flavoprotein</keyword>
<sequence length="274" mass="29585">MNNVGEYLGELHQIDYVRSERIRKRCEDVVNDEATAKALQAWYPGWCKRPCFHDEYLPSFNNPHVHLVDTNGRGIDAVSASGPVFDGKTFDVDIIIWGTGFVSPHLGSAAGKAAVQVHGRRGISLEARNDAGELATLHGVLSQDFPNMFWPGPGQAGISPNQGFTLDTMTTHIAHIIHSAEQRVGGKAIIEPTAKAVEDWGMRIAQGAIALAGMAGCTPGYLNMEGLIDKIPPEMQMKAARNSIWAGGMESFCDVLGDWRHQGGLEGLNVKAAA</sequence>
<dbReference type="Proteomes" id="UP001310594">
    <property type="component" value="Unassembled WGS sequence"/>
</dbReference>
<dbReference type="AlphaFoldDB" id="A0AAN7ZUR5"/>
<dbReference type="SUPFAM" id="SSF51905">
    <property type="entry name" value="FAD/NAD(P)-binding domain"/>
    <property type="match status" value="2"/>
</dbReference>
<evidence type="ECO:0000313" key="7">
    <source>
        <dbReference type="EMBL" id="KAK5702709.1"/>
    </source>
</evidence>
<proteinExistence type="inferred from homology"/>
<name>A0AAN7ZUR5_9PEZI</name>
<dbReference type="PANTHER" id="PTHR43098:SF2">
    <property type="entry name" value="FAD-BINDING MONOOXYGENASE AUSB-RELATED"/>
    <property type="match status" value="1"/>
</dbReference>
<comment type="cofactor">
    <cofactor evidence="1">
        <name>FAD</name>
        <dbReference type="ChEBI" id="CHEBI:57692"/>
    </cofactor>
</comment>
<evidence type="ECO:0000256" key="1">
    <source>
        <dbReference type="ARBA" id="ARBA00001974"/>
    </source>
</evidence>
<comment type="caution">
    <text evidence="7">The sequence shown here is derived from an EMBL/GenBank/DDBJ whole genome shotgun (WGS) entry which is preliminary data.</text>
</comment>
<dbReference type="InterPro" id="IPR036188">
    <property type="entry name" value="FAD/NAD-bd_sf"/>
</dbReference>
<evidence type="ECO:0000256" key="6">
    <source>
        <dbReference type="ARBA" id="ARBA00023002"/>
    </source>
</evidence>
<accession>A0AAN7ZUR5</accession>
<gene>
    <name evidence="7" type="ORF">LTR97_003655</name>
</gene>
<dbReference type="PANTHER" id="PTHR43098">
    <property type="entry name" value="L-ORNITHINE N(5)-MONOOXYGENASE-RELATED"/>
    <property type="match status" value="1"/>
</dbReference>
<dbReference type="Gene3D" id="3.50.50.60">
    <property type="entry name" value="FAD/NAD(P)-binding domain"/>
    <property type="match status" value="1"/>
</dbReference>
<organism evidence="7 8">
    <name type="scientific">Elasticomyces elasticus</name>
    <dbReference type="NCBI Taxonomy" id="574655"/>
    <lineage>
        <taxon>Eukaryota</taxon>
        <taxon>Fungi</taxon>
        <taxon>Dikarya</taxon>
        <taxon>Ascomycota</taxon>
        <taxon>Pezizomycotina</taxon>
        <taxon>Dothideomycetes</taxon>
        <taxon>Dothideomycetidae</taxon>
        <taxon>Mycosphaerellales</taxon>
        <taxon>Teratosphaeriaceae</taxon>
        <taxon>Elasticomyces</taxon>
    </lineage>
</organism>
<keyword evidence="6" id="KW-0560">Oxidoreductase</keyword>
<dbReference type="GO" id="GO:0016491">
    <property type="term" value="F:oxidoreductase activity"/>
    <property type="evidence" value="ECO:0007669"/>
    <property type="project" value="UniProtKB-KW"/>
</dbReference>
<reference evidence="7" key="1">
    <citation type="submission" date="2023-08" db="EMBL/GenBank/DDBJ databases">
        <title>Black Yeasts Isolated from many extreme environments.</title>
        <authorList>
            <person name="Coleine C."/>
            <person name="Stajich J.E."/>
            <person name="Selbmann L."/>
        </authorList>
    </citation>
    <scope>NUCLEOTIDE SEQUENCE</scope>
    <source>
        <strain evidence="7">CCFEE 5810</strain>
    </source>
</reference>
<comment type="similarity">
    <text evidence="2">Belongs to the FAD-binding monooxygenase family.</text>
</comment>
<evidence type="ECO:0000256" key="5">
    <source>
        <dbReference type="ARBA" id="ARBA00022857"/>
    </source>
</evidence>
<evidence type="ECO:0000256" key="2">
    <source>
        <dbReference type="ARBA" id="ARBA00010139"/>
    </source>
</evidence>
<dbReference type="InterPro" id="IPR050775">
    <property type="entry name" value="FAD-binding_Monooxygenases"/>
</dbReference>
<evidence type="ECO:0000256" key="4">
    <source>
        <dbReference type="ARBA" id="ARBA00022827"/>
    </source>
</evidence>
<evidence type="ECO:0000256" key="3">
    <source>
        <dbReference type="ARBA" id="ARBA00022630"/>
    </source>
</evidence>
<keyword evidence="5" id="KW-0521">NADP</keyword>
<keyword evidence="4" id="KW-0274">FAD</keyword>
<protein>
    <submittedName>
        <fullName evidence="7">Uncharacterized protein</fullName>
    </submittedName>
</protein>
<dbReference type="EMBL" id="JAVRQU010000005">
    <property type="protein sequence ID" value="KAK5702709.1"/>
    <property type="molecule type" value="Genomic_DNA"/>
</dbReference>